<evidence type="ECO:0000259" key="5">
    <source>
        <dbReference type="PROSITE" id="PS50929"/>
    </source>
</evidence>
<dbReference type="GO" id="GO:0005524">
    <property type="term" value="F:ATP binding"/>
    <property type="evidence" value="ECO:0007669"/>
    <property type="project" value="InterPro"/>
</dbReference>
<dbReference type="EMBL" id="WIXE01024216">
    <property type="protein sequence ID" value="KAK5965806.1"/>
    <property type="molecule type" value="Genomic_DNA"/>
</dbReference>
<gene>
    <name evidence="6" type="ORF">GCK32_021972</name>
</gene>
<comment type="caution">
    <text evidence="6">The sequence shown here is derived from an EMBL/GenBank/DDBJ whole genome shotgun (WGS) entry which is preliminary data.</text>
</comment>
<proteinExistence type="predicted"/>
<evidence type="ECO:0000313" key="6">
    <source>
        <dbReference type="EMBL" id="KAK5965806.1"/>
    </source>
</evidence>
<dbReference type="Proteomes" id="UP001331761">
    <property type="component" value="Unassembled WGS sequence"/>
</dbReference>
<protein>
    <recommendedName>
        <fullName evidence="5">ABC transmembrane type-1 domain-containing protein</fullName>
    </recommendedName>
</protein>
<name>A0AAN8IAW6_TRICO</name>
<keyword evidence="2 4" id="KW-1133">Transmembrane helix</keyword>
<dbReference type="PROSITE" id="PS50929">
    <property type="entry name" value="ABC_TM1F"/>
    <property type="match status" value="1"/>
</dbReference>
<evidence type="ECO:0000256" key="2">
    <source>
        <dbReference type="ARBA" id="ARBA00022989"/>
    </source>
</evidence>
<dbReference type="Pfam" id="PF00664">
    <property type="entry name" value="ABC_membrane"/>
    <property type="match status" value="1"/>
</dbReference>
<dbReference type="GO" id="GO:0140359">
    <property type="term" value="F:ABC-type transporter activity"/>
    <property type="evidence" value="ECO:0007669"/>
    <property type="project" value="InterPro"/>
</dbReference>
<reference evidence="6 7" key="1">
    <citation type="submission" date="2019-10" db="EMBL/GenBank/DDBJ databases">
        <title>Assembly and Annotation for the nematode Trichostrongylus colubriformis.</title>
        <authorList>
            <person name="Martin J."/>
        </authorList>
    </citation>
    <scope>NUCLEOTIDE SEQUENCE [LARGE SCALE GENOMIC DNA]</scope>
    <source>
        <strain evidence="6">G859</strain>
        <tissue evidence="6">Whole worm</tissue>
    </source>
</reference>
<feature type="transmembrane region" description="Helical" evidence="4">
    <location>
        <begin position="58"/>
        <end position="79"/>
    </location>
</feature>
<dbReference type="GO" id="GO:0016020">
    <property type="term" value="C:membrane"/>
    <property type="evidence" value="ECO:0007669"/>
    <property type="project" value="InterPro"/>
</dbReference>
<evidence type="ECO:0000256" key="3">
    <source>
        <dbReference type="ARBA" id="ARBA00023136"/>
    </source>
</evidence>
<evidence type="ECO:0000313" key="7">
    <source>
        <dbReference type="Proteomes" id="UP001331761"/>
    </source>
</evidence>
<dbReference type="SUPFAM" id="SSF90123">
    <property type="entry name" value="ABC transporter transmembrane region"/>
    <property type="match status" value="1"/>
</dbReference>
<feature type="non-terminal residue" evidence="6">
    <location>
        <position position="1"/>
    </location>
</feature>
<organism evidence="6 7">
    <name type="scientific">Trichostrongylus colubriformis</name>
    <name type="common">Black scour worm</name>
    <dbReference type="NCBI Taxonomy" id="6319"/>
    <lineage>
        <taxon>Eukaryota</taxon>
        <taxon>Metazoa</taxon>
        <taxon>Ecdysozoa</taxon>
        <taxon>Nematoda</taxon>
        <taxon>Chromadorea</taxon>
        <taxon>Rhabditida</taxon>
        <taxon>Rhabditina</taxon>
        <taxon>Rhabditomorpha</taxon>
        <taxon>Strongyloidea</taxon>
        <taxon>Trichostrongylidae</taxon>
        <taxon>Trichostrongylus</taxon>
    </lineage>
</organism>
<dbReference type="InterPro" id="IPR036640">
    <property type="entry name" value="ABC1_TM_sf"/>
</dbReference>
<keyword evidence="7" id="KW-1185">Reference proteome</keyword>
<keyword evidence="3 4" id="KW-0472">Membrane</keyword>
<keyword evidence="1 4" id="KW-0812">Transmembrane</keyword>
<dbReference type="InterPro" id="IPR011527">
    <property type="entry name" value="ABC1_TM_dom"/>
</dbReference>
<evidence type="ECO:0000256" key="1">
    <source>
        <dbReference type="ARBA" id="ARBA00022692"/>
    </source>
</evidence>
<dbReference type="Gene3D" id="1.20.1560.10">
    <property type="entry name" value="ABC transporter type 1, transmembrane domain"/>
    <property type="match status" value="1"/>
</dbReference>
<accession>A0AAN8IAW6</accession>
<sequence length="80" mass="9343">RLAWEISGIRQVFRVRRTYVRKILHMDVSWLESRQSGQMATMLNEYADTIYNGISDNIPMVLFISAYLVVNIGEFIFGLK</sequence>
<feature type="domain" description="ABC transmembrane type-1" evidence="5">
    <location>
        <begin position="4"/>
        <end position="73"/>
    </location>
</feature>
<dbReference type="AlphaFoldDB" id="A0AAN8IAW6"/>
<evidence type="ECO:0000256" key="4">
    <source>
        <dbReference type="SAM" id="Phobius"/>
    </source>
</evidence>